<dbReference type="GO" id="GO:0015074">
    <property type="term" value="P:DNA integration"/>
    <property type="evidence" value="ECO:0007669"/>
    <property type="project" value="UniProtKB-KW"/>
</dbReference>
<evidence type="ECO:0000256" key="1">
    <source>
        <dbReference type="ARBA" id="ARBA00022908"/>
    </source>
</evidence>
<evidence type="ECO:0000259" key="3">
    <source>
        <dbReference type="PROSITE" id="PS51898"/>
    </source>
</evidence>
<evidence type="ECO:0000313" key="4">
    <source>
        <dbReference type="EMBL" id="KRR13567.1"/>
    </source>
</evidence>
<dbReference type="GO" id="GO:0006310">
    <property type="term" value="P:DNA recombination"/>
    <property type="evidence" value="ECO:0007669"/>
    <property type="project" value="UniProtKB-KW"/>
</dbReference>
<keyword evidence="2" id="KW-0233">DNA recombination</keyword>
<dbReference type="AlphaFoldDB" id="A0A0R3M6A4"/>
<keyword evidence="1" id="KW-0229">DNA integration</keyword>
<proteinExistence type="predicted"/>
<reference evidence="4 5" key="1">
    <citation type="submission" date="2014-03" db="EMBL/GenBank/DDBJ databases">
        <title>Bradyrhizobium valentinum sp. nov., isolated from effective nodules of Lupinus mariae-josephae, a lupine endemic of basic-lime soils in Eastern Spain.</title>
        <authorList>
            <person name="Duran D."/>
            <person name="Rey L."/>
            <person name="Navarro A."/>
            <person name="Busquets A."/>
            <person name="Imperial J."/>
            <person name="Ruiz-Argueso T."/>
        </authorList>
    </citation>
    <scope>NUCLEOTIDE SEQUENCE [LARGE SCALE GENOMIC DNA]</scope>
    <source>
        <strain evidence="4 5">PAC68</strain>
    </source>
</reference>
<sequence>MPRISKGPRLYKRKAKRKNGRVIANAVWTIRDGEREIATGVFAGEAERKPPKAAEDALADYIVSKYQPSRRTRDIEDIDIADVLAIYHAHREGIYLERKAKQTDITEFADRIGRLNDFFGGMMLVEVNAHTCSKYVRARGRPGGARRDLEDLRAAINHHSREGLHRGLIRVALPAKGRGRDRWLTRSEAAALLWTCWRYREVQTRHRGALKNQKIETDKRPLRHIARFILIGLYTGTRAGAIASASPYRDEGRSYVDLEHGIFYRLAQGQTGTKKRQPPAPLPDRLLTHMRRWVRTDAIISHFVEFNGAALKSVKTGFRSAVRLARLSTEQGKVTPHTLRHTAATWLMQRGADPWKAAGFLGMSVEVLLDTYGHHHPEFLRDAASAITSKPKQNSVSGVISGVDLAAYREKRRKA</sequence>
<dbReference type="Pfam" id="PF00589">
    <property type="entry name" value="Phage_integrase"/>
    <property type="match status" value="1"/>
</dbReference>
<evidence type="ECO:0000313" key="5">
    <source>
        <dbReference type="Proteomes" id="UP000050863"/>
    </source>
</evidence>
<dbReference type="SUPFAM" id="SSF56349">
    <property type="entry name" value="DNA breaking-rejoining enzymes"/>
    <property type="match status" value="1"/>
</dbReference>
<feature type="domain" description="Tyr recombinase" evidence="3">
    <location>
        <begin position="198"/>
        <end position="385"/>
    </location>
</feature>
<dbReference type="InterPro" id="IPR013762">
    <property type="entry name" value="Integrase-like_cat_sf"/>
</dbReference>
<comment type="caution">
    <text evidence="4">The sequence shown here is derived from an EMBL/GenBank/DDBJ whole genome shotgun (WGS) entry which is preliminary data.</text>
</comment>
<dbReference type="InterPro" id="IPR050090">
    <property type="entry name" value="Tyrosine_recombinase_XerCD"/>
</dbReference>
<dbReference type="Proteomes" id="UP000050863">
    <property type="component" value="Unassembled WGS sequence"/>
</dbReference>
<dbReference type="STRING" id="280332.CQ12_37820"/>
<dbReference type="Gene3D" id="1.10.443.10">
    <property type="entry name" value="Intergrase catalytic core"/>
    <property type="match status" value="1"/>
</dbReference>
<keyword evidence="5" id="KW-1185">Reference proteome</keyword>
<dbReference type="PANTHER" id="PTHR30349">
    <property type="entry name" value="PHAGE INTEGRASE-RELATED"/>
    <property type="match status" value="1"/>
</dbReference>
<organism evidence="4 5">
    <name type="scientific">Bradyrhizobium jicamae</name>
    <dbReference type="NCBI Taxonomy" id="280332"/>
    <lineage>
        <taxon>Bacteria</taxon>
        <taxon>Pseudomonadati</taxon>
        <taxon>Pseudomonadota</taxon>
        <taxon>Alphaproteobacteria</taxon>
        <taxon>Hyphomicrobiales</taxon>
        <taxon>Nitrobacteraceae</taxon>
        <taxon>Bradyrhizobium</taxon>
    </lineage>
</organism>
<dbReference type="EMBL" id="LLXZ01000024">
    <property type="protein sequence ID" value="KRR13567.1"/>
    <property type="molecule type" value="Genomic_DNA"/>
</dbReference>
<dbReference type="InterPro" id="IPR011010">
    <property type="entry name" value="DNA_brk_join_enz"/>
</dbReference>
<dbReference type="PROSITE" id="PS51898">
    <property type="entry name" value="TYR_RECOMBINASE"/>
    <property type="match status" value="1"/>
</dbReference>
<evidence type="ECO:0000256" key="2">
    <source>
        <dbReference type="ARBA" id="ARBA00023172"/>
    </source>
</evidence>
<dbReference type="PANTHER" id="PTHR30349:SF88">
    <property type="entry name" value="BLL1584 PROTEIN"/>
    <property type="match status" value="1"/>
</dbReference>
<dbReference type="InterPro" id="IPR002104">
    <property type="entry name" value="Integrase_catalytic"/>
</dbReference>
<name>A0A0R3M6A4_9BRAD</name>
<dbReference type="GO" id="GO:0003677">
    <property type="term" value="F:DNA binding"/>
    <property type="evidence" value="ECO:0007669"/>
    <property type="project" value="InterPro"/>
</dbReference>
<dbReference type="RefSeq" id="WP_057834159.1">
    <property type="nucleotide sequence ID" value="NZ_LLXZ01000024.1"/>
</dbReference>
<accession>A0A0R3M6A4</accession>
<protein>
    <submittedName>
        <fullName evidence="4">Integrase</fullName>
    </submittedName>
</protein>
<dbReference type="CDD" id="cd00796">
    <property type="entry name" value="INT_Rci_Hp1_C"/>
    <property type="match status" value="1"/>
</dbReference>
<gene>
    <name evidence="4" type="ORF">CQ12_37820</name>
</gene>
<dbReference type="OrthoDB" id="9808346at2"/>